<dbReference type="EMBL" id="KZ149990">
    <property type="protein sequence ID" value="PZC75605.1"/>
    <property type="molecule type" value="Genomic_DNA"/>
</dbReference>
<dbReference type="GO" id="GO:0005886">
    <property type="term" value="C:plasma membrane"/>
    <property type="evidence" value="ECO:0007669"/>
    <property type="project" value="TreeGrafter"/>
</dbReference>
<keyword evidence="3 7" id="KW-0812">Transmembrane</keyword>
<dbReference type="CDD" id="cd03127">
    <property type="entry name" value="tetraspanin_LEL"/>
    <property type="match status" value="1"/>
</dbReference>
<dbReference type="InterPro" id="IPR018499">
    <property type="entry name" value="Tetraspanin/Peripherin"/>
</dbReference>
<comment type="similarity">
    <text evidence="2 7">Belongs to the tetraspanin (TM4SF) family.</text>
</comment>
<dbReference type="Gene3D" id="1.10.1450.10">
    <property type="entry name" value="Tetraspanin"/>
    <property type="match status" value="1"/>
</dbReference>
<protein>
    <recommendedName>
        <fullName evidence="7">Tetraspanin</fullName>
    </recommendedName>
</protein>
<organism evidence="8 9">
    <name type="scientific">Helicoverpa armigera</name>
    <name type="common">Cotton bollworm</name>
    <name type="synonym">Heliothis armigera</name>
    <dbReference type="NCBI Taxonomy" id="29058"/>
    <lineage>
        <taxon>Eukaryota</taxon>
        <taxon>Metazoa</taxon>
        <taxon>Ecdysozoa</taxon>
        <taxon>Arthropoda</taxon>
        <taxon>Hexapoda</taxon>
        <taxon>Insecta</taxon>
        <taxon>Pterygota</taxon>
        <taxon>Neoptera</taxon>
        <taxon>Endopterygota</taxon>
        <taxon>Lepidoptera</taxon>
        <taxon>Glossata</taxon>
        <taxon>Ditrysia</taxon>
        <taxon>Noctuoidea</taxon>
        <taxon>Noctuidae</taxon>
        <taxon>Heliothinae</taxon>
        <taxon>Helicoverpa</taxon>
    </lineage>
</organism>
<dbReference type="InterPro" id="IPR000301">
    <property type="entry name" value="Tetraspanin_animals"/>
</dbReference>
<dbReference type="PANTHER" id="PTHR19282:SF544">
    <property type="entry name" value="TETRASPANIN"/>
    <property type="match status" value="1"/>
</dbReference>
<reference evidence="8 9" key="1">
    <citation type="journal article" date="2017" name="BMC Biol.">
        <title>Genomic innovations, transcriptional plasticity and gene loss underlying the evolution and divergence of two highly polyphagous and invasive Helicoverpa pest species.</title>
        <authorList>
            <person name="Pearce S.L."/>
            <person name="Clarke D.F."/>
            <person name="East P.D."/>
            <person name="Elfekih S."/>
            <person name="Gordon K.H."/>
            <person name="Jermiin L.S."/>
            <person name="McGaughran A."/>
            <person name="Oakeshott J.G."/>
            <person name="Papanikolaou A."/>
            <person name="Perera O.P."/>
            <person name="Rane R.V."/>
            <person name="Richards S."/>
            <person name="Tay W.T."/>
            <person name="Walsh T.K."/>
            <person name="Anderson A."/>
            <person name="Anderson C.J."/>
            <person name="Asgari S."/>
            <person name="Board P.G."/>
            <person name="Bretschneider A."/>
            <person name="Campbell P.M."/>
            <person name="Chertemps T."/>
            <person name="Christeller J.T."/>
            <person name="Coppin C.W."/>
            <person name="Downes S.J."/>
            <person name="Duan G."/>
            <person name="Farnsworth C.A."/>
            <person name="Good R.T."/>
            <person name="Han L.B."/>
            <person name="Han Y.C."/>
            <person name="Hatje K."/>
            <person name="Horne I."/>
            <person name="Huang Y.P."/>
            <person name="Hughes D.S."/>
            <person name="Jacquin-Joly E."/>
            <person name="James W."/>
            <person name="Jhangiani S."/>
            <person name="Kollmar M."/>
            <person name="Kuwar S.S."/>
            <person name="Li S."/>
            <person name="Liu N.Y."/>
            <person name="Maibeche M.T."/>
            <person name="Miller J.R."/>
            <person name="Montagne N."/>
            <person name="Perry T."/>
            <person name="Qu J."/>
            <person name="Song S.V."/>
            <person name="Sutton G.G."/>
            <person name="Vogel H."/>
            <person name="Walenz B.P."/>
            <person name="Xu W."/>
            <person name="Zhang H.J."/>
            <person name="Zou Z."/>
            <person name="Batterham P."/>
            <person name="Edwards O.R."/>
            <person name="Feyereisen R."/>
            <person name="Gibbs R.A."/>
            <person name="Heckel D.G."/>
            <person name="McGrath A."/>
            <person name="Robin C."/>
            <person name="Scherer S.E."/>
            <person name="Worley K.C."/>
            <person name="Wu Y.D."/>
        </authorList>
    </citation>
    <scope>NUCLEOTIDE SEQUENCE [LARGE SCALE GENOMIC DNA]</scope>
    <source>
        <strain evidence="8">Harm_GR_Male_#8</strain>
        <tissue evidence="8">Whole organism</tissue>
    </source>
</reference>
<keyword evidence="9" id="KW-1185">Reference proteome</keyword>
<name>A0A2W1BPW8_HELAM</name>
<dbReference type="SUPFAM" id="SSF48652">
    <property type="entry name" value="Tetraspanin"/>
    <property type="match status" value="1"/>
</dbReference>
<evidence type="ECO:0000256" key="3">
    <source>
        <dbReference type="ARBA" id="ARBA00022692"/>
    </source>
</evidence>
<keyword evidence="4 7" id="KW-1133">Transmembrane helix</keyword>
<evidence type="ECO:0000256" key="5">
    <source>
        <dbReference type="ARBA" id="ARBA00023136"/>
    </source>
</evidence>
<feature type="transmembrane region" description="Helical" evidence="7">
    <location>
        <begin position="12"/>
        <end position="38"/>
    </location>
</feature>
<feature type="transmembrane region" description="Helical" evidence="7">
    <location>
        <begin position="82"/>
        <end position="107"/>
    </location>
</feature>
<evidence type="ECO:0000313" key="8">
    <source>
        <dbReference type="EMBL" id="PZC75605.1"/>
    </source>
</evidence>
<feature type="transmembrane region" description="Helical" evidence="7">
    <location>
        <begin position="50"/>
        <end position="75"/>
    </location>
</feature>
<keyword evidence="5 7" id="KW-0472">Membrane</keyword>
<evidence type="ECO:0000256" key="7">
    <source>
        <dbReference type="RuleBase" id="RU361218"/>
    </source>
</evidence>
<dbReference type="PIRSF" id="PIRSF002419">
    <property type="entry name" value="Tetraspanin"/>
    <property type="match status" value="1"/>
</dbReference>
<dbReference type="AlphaFoldDB" id="A0A2W1BPW8"/>
<dbReference type="PANTHER" id="PTHR19282">
    <property type="entry name" value="TETRASPANIN"/>
    <property type="match status" value="1"/>
</dbReference>
<gene>
    <name evidence="8" type="primary">HaOG205921</name>
    <name evidence="8" type="ORF">B5X24_HaOG205921</name>
</gene>
<evidence type="ECO:0000313" key="9">
    <source>
        <dbReference type="Proteomes" id="UP000249218"/>
    </source>
</evidence>
<accession>A0A2W1BPW8</accession>
<dbReference type="OrthoDB" id="432835at2759"/>
<evidence type="ECO:0000256" key="6">
    <source>
        <dbReference type="PIRSR" id="PIRSR002419-1"/>
    </source>
</evidence>
<feature type="disulfide bond" evidence="6">
    <location>
        <begin position="141"/>
        <end position="160"/>
    </location>
</feature>
<dbReference type="Pfam" id="PF00335">
    <property type="entry name" value="Tetraspanin"/>
    <property type="match status" value="1"/>
</dbReference>
<evidence type="ECO:0000256" key="1">
    <source>
        <dbReference type="ARBA" id="ARBA00004141"/>
    </source>
</evidence>
<proteinExistence type="inferred from homology"/>
<comment type="subcellular location">
    <subcellularLocation>
        <location evidence="1 7">Membrane</location>
        <topology evidence="1 7">Multi-pass membrane protein</topology>
    </subcellularLocation>
</comment>
<feature type="disulfide bond" evidence="6">
    <location>
        <begin position="140"/>
        <end position="176"/>
    </location>
</feature>
<evidence type="ECO:0000256" key="4">
    <source>
        <dbReference type="ARBA" id="ARBA00022989"/>
    </source>
</evidence>
<feature type="transmembrane region" description="Helical" evidence="7">
    <location>
        <begin position="199"/>
        <end position="222"/>
    </location>
</feature>
<keyword evidence="6" id="KW-1015">Disulfide bond</keyword>
<dbReference type="PRINTS" id="PR00259">
    <property type="entry name" value="TMFOUR"/>
</dbReference>
<dbReference type="InterPro" id="IPR008952">
    <property type="entry name" value="Tetraspanin_EC2_sf"/>
</dbReference>
<dbReference type="Proteomes" id="UP000249218">
    <property type="component" value="Unassembled WGS sequence"/>
</dbReference>
<evidence type="ECO:0000256" key="2">
    <source>
        <dbReference type="ARBA" id="ARBA00006840"/>
    </source>
</evidence>
<sequence length="232" mass="25343">MCCFAEFVVKYVLIIVNIVFCLAGLAIIGLGTAVHIQLDQIHELIPVNLSAISISIIVLGSFVFIISYCACCGALRESRCMLIFYAVIMAILASLKIYITVVIFRFLDSALSTVSGWLNTAFNNMELRPAYYGMENLFRCCGTTGPNSYTDQGQAIPPSCCGNLNNVTSNPENLQCAATDAFSGCTEMVGEYFETFGEAIGGVLIVVIIIELICVIFGLFLACQIRQKRYRA</sequence>